<reference evidence="1 2" key="1">
    <citation type="journal article" date="2009" name="Stand. Genomic Sci.">
        <title>Complete genome sequence of Pirellula staleyi type strain (ATCC 27377).</title>
        <authorList>
            <person name="Clum A."/>
            <person name="Tindall B.J."/>
            <person name="Sikorski J."/>
            <person name="Ivanova N."/>
            <person name="Mavrommatis K."/>
            <person name="Lucas S."/>
            <person name="Glavina del Rio T."/>
            <person name="Nolan M."/>
            <person name="Chen F."/>
            <person name="Tice H."/>
            <person name="Pitluck S."/>
            <person name="Cheng J.F."/>
            <person name="Chertkov O."/>
            <person name="Brettin T."/>
            <person name="Han C."/>
            <person name="Detter J.C."/>
            <person name="Kuske C."/>
            <person name="Bruce D."/>
            <person name="Goodwin L."/>
            <person name="Ovchinikova G."/>
            <person name="Pati A."/>
            <person name="Mikhailova N."/>
            <person name="Chen A."/>
            <person name="Palaniappan K."/>
            <person name="Land M."/>
            <person name="Hauser L."/>
            <person name="Chang Y.J."/>
            <person name="Jeffries C.D."/>
            <person name="Chain P."/>
            <person name="Rohde M."/>
            <person name="Goker M."/>
            <person name="Bristow J."/>
            <person name="Eisen J.A."/>
            <person name="Markowitz V."/>
            <person name="Hugenholtz P."/>
            <person name="Kyrpides N.C."/>
            <person name="Klenk H.P."/>
            <person name="Lapidus A."/>
        </authorList>
    </citation>
    <scope>NUCLEOTIDE SEQUENCE [LARGE SCALE GENOMIC DNA]</scope>
    <source>
        <strain evidence="2">ATCC 27377 / DSM 6068 / ICPB 4128</strain>
    </source>
</reference>
<evidence type="ECO:0008006" key="3">
    <source>
        <dbReference type="Google" id="ProtNLM"/>
    </source>
</evidence>
<dbReference type="InterPro" id="IPR008979">
    <property type="entry name" value="Galactose-bd-like_sf"/>
</dbReference>
<sequence length="199" mass="21911" precursor="true">MPTKLSQKVVATALLPGVLLWSLALWGSVLLGTSTAQEPAEKRLAREANSNSLIREHRKAIVLSNSSSWSGWPADRAFDENPKTSWFTARGDAAALGTKPWIAAEFPADVTVKRITLLSNREPPWETGYTILVGRLELLDGDGVVLFSRDDELGGERADMDVRLKAPLAKVRKIRFTSLRDEGDQNPYDDIAIGEILVE</sequence>
<name>D2R3I0_PIRSD</name>
<dbReference type="SUPFAM" id="SSF49785">
    <property type="entry name" value="Galactose-binding domain-like"/>
    <property type="match status" value="1"/>
</dbReference>
<dbReference type="Gene3D" id="2.60.120.260">
    <property type="entry name" value="Galactose-binding domain-like"/>
    <property type="match status" value="1"/>
</dbReference>
<dbReference type="KEGG" id="psl:Psta_0524"/>
<evidence type="ECO:0000313" key="2">
    <source>
        <dbReference type="Proteomes" id="UP000001887"/>
    </source>
</evidence>
<organism evidence="1 2">
    <name type="scientific">Pirellula staleyi (strain ATCC 27377 / DSM 6068 / ICPB 4128)</name>
    <name type="common">Pirella staleyi</name>
    <dbReference type="NCBI Taxonomy" id="530564"/>
    <lineage>
        <taxon>Bacteria</taxon>
        <taxon>Pseudomonadati</taxon>
        <taxon>Planctomycetota</taxon>
        <taxon>Planctomycetia</taxon>
        <taxon>Pirellulales</taxon>
        <taxon>Pirellulaceae</taxon>
        <taxon>Pirellula</taxon>
    </lineage>
</organism>
<dbReference type="AlphaFoldDB" id="D2R3I0"/>
<gene>
    <name evidence="1" type="ordered locus">Psta_0524</name>
</gene>
<dbReference type="EMBL" id="CP001848">
    <property type="protein sequence ID" value="ADB15211.1"/>
    <property type="molecule type" value="Genomic_DNA"/>
</dbReference>
<accession>D2R3I0</accession>
<proteinExistence type="predicted"/>
<dbReference type="HOGENOM" id="CLU_1371107_0_0_0"/>
<dbReference type="STRING" id="530564.Psta_0524"/>
<protein>
    <recommendedName>
        <fullName evidence="3">Discoidin domain-containing protein</fullName>
    </recommendedName>
</protein>
<keyword evidence="2" id="KW-1185">Reference proteome</keyword>
<evidence type="ECO:0000313" key="1">
    <source>
        <dbReference type="EMBL" id="ADB15211.1"/>
    </source>
</evidence>
<dbReference type="Proteomes" id="UP000001887">
    <property type="component" value="Chromosome"/>
</dbReference>
<dbReference type="OrthoDB" id="5513218at2"/>